<accession>A0A5B3GFF8</accession>
<organism evidence="8 9">
    <name type="scientific">Alistipes shahii</name>
    <dbReference type="NCBI Taxonomy" id="328814"/>
    <lineage>
        <taxon>Bacteria</taxon>
        <taxon>Pseudomonadati</taxon>
        <taxon>Bacteroidota</taxon>
        <taxon>Bacteroidia</taxon>
        <taxon>Bacteroidales</taxon>
        <taxon>Rikenellaceae</taxon>
        <taxon>Alistipes</taxon>
    </lineage>
</organism>
<evidence type="ECO:0000256" key="4">
    <source>
        <dbReference type="ARBA" id="ARBA00023136"/>
    </source>
</evidence>
<dbReference type="Proteomes" id="UP000323567">
    <property type="component" value="Unassembled WGS sequence"/>
</dbReference>
<evidence type="ECO:0000256" key="2">
    <source>
        <dbReference type="ARBA" id="ARBA00006275"/>
    </source>
</evidence>
<evidence type="ECO:0000256" key="1">
    <source>
        <dbReference type="ARBA" id="ARBA00004442"/>
    </source>
</evidence>
<dbReference type="AlphaFoldDB" id="A0A5B3GFF8"/>
<keyword evidence="3 6" id="KW-0732">Signal</keyword>
<comment type="similarity">
    <text evidence="2">Belongs to the SusD family.</text>
</comment>
<keyword evidence="5" id="KW-0998">Cell outer membrane</keyword>
<protein>
    <submittedName>
        <fullName evidence="8">RagB/SusD family nutrient uptake outer membrane protein</fullName>
    </submittedName>
</protein>
<dbReference type="Pfam" id="PF12771">
    <property type="entry name" value="SusD-like_2"/>
    <property type="match status" value="1"/>
</dbReference>
<dbReference type="SUPFAM" id="SSF48452">
    <property type="entry name" value="TPR-like"/>
    <property type="match status" value="1"/>
</dbReference>
<name>A0A5B3GFF8_9BACT</name>
<dbReference type="GO" id="GO:0009279">
    <property type="term" value="C:cell outer membrane"/>
    <property type="evidence" value="ECO:0007669"/>
    <property type="project" value="UniProtKB-SubCell"/>
</dbReference>
<comment type="subcellular location">
    <subcellularLocation>
        <location evidence="1">Cell outer membrane</location>
    </subcellularLocation>
</comment>
<proteinExistence type="inferred from homology"/>
<feature type="signal peptide" evidence="6">
    <location>
        <begin position="1"/>
        <end position="24"/>
    </location>
</feature>
<dbReference type="InterPro" id="IPR041662">
    <property type="entry name" value="SusD-like_2"/>
</dbReference>
<evidence type="ECO:0000256" key="3">
    <source>
        <dbReference type="ARBA" id="ARBA00022729"/>
    </source>
</evidence>
<feature type="domain" description="RagB/SusD" evidence="7">
    <location>
        <begin position="274"/>
        <end position="598"/>
    </location>
</feature>
<dbReference type="RefSeq" id="WP_149886987.1">
    <property type="nucleotide sequence ID" value="NZ_CAUATG010000026.1"/>
</dbReference>
<evidence type="ECO:0000259" key="7">
    <source>
        <dbReference type="Pfam" id="PF07980"/>
    </source>
</evidence>
<evidence type="ECO:0000313" key="8">
    <source>
        <dbReference type="EMBL" id="KAA2371729.1"/>
    </source>
</evidence>
<evidence type="ECO:0000256" key="6">
    <source>
        <dbReference type="SAM" id="SignalP"/>
    </source>
</evidence>
<feature type="chain" id="PRO_5022864915" evidence="6">
    <location>
        <begin position="25"/>
        <end position="600"/>
    </location>
</feature>
<sequence>MKPILNKIAIIAGLSLLASCQSFFDEDPVYSTTTDTFFNSETALETYAIGFLESHLPSAATLTRGDQYSDICVTTQTEGFLKTGGYSAQQANNWARGNWRPLYNVNYYLKHMKDAAPYVDDATMKHYEGVGRFWRAWFYWDKVKTFGDVPWYDEPIDPDDDEQLYKGRDPRDYVMQKVLEDLDFAATWCSKASKYVNTNVINRYVALALKSRICLYEGTWRKYHGLDGSEEWLRACVAASEELMGDSPYSLVSTAGEETTNYSKVFKSEEPQYTEVILANEFNATLNRFHDASWYYASGSYGQRNSGPKAFVNMYLNLDGTRFTDKDGYNKTQFKDEFAGRDYRLRQTFITPYYVKKVGGKETNEFAKVFPGLTTQLTYYRIIKWNTDDDANESNTSSANSLPVFRYAEILLNEAEAKAELGEMDQTVWNKTIRPLRERSGVSGAMPATADPYLASYYDGVTDKWILECRRERSIELYMENTRRNDLMRWRMGHKLTVEFAGIHIPELGKPFDMNGDGKNDLCFYSKSHPKSGSNQTGVSYVEVTAEEGDNVTTYSVNKDNCLVYILDREWADYKYLYPVPKNALDINPNLRPQNPGWDD</sequence>
<gene>
    <name evidence="8" type="ORF">F2Y13_02770</name>
</gene>
<dbReference type="PROSITE" id="PS51257">
    <property type="entry name" value="PROKAR_LIPOPROTEIN"/>
    <property type="match status" value="1"/>
</dbReference>
<evidence type="ECO:0000256" key="5">
    <source>
        <dbReference type="ARBA" id="ARBA00023237"/>
    </source>
</evidence>
<evidence type="ECO:0000313" key="9">
    <source>
        <dbReference type="Proteomes" id="UP000323567"/>
    </source>
</evidence>
<comment type="caution">
    <text evidence="8">The sequence shown here is derived from an EMBL/GenBank/DDBJ whole genome shotgun (WGS) entry which is preliminary data.</text>
</comment>
<dbReference type="InterPro" id="IPR012944">
    <property type="entry name" value="SusD_RagB_dom"/>
</dbReference>
<reference evidence="8 9" key="1">
    <citation type="journal article" date="2019" name="Nat. Med.">
        <title>A library of human gut bacterial isolates paired with longitudinal multiomics data enables mechanistic microbiome research.</title>
        <authorList>
            <person name="Poyet M."/>
            <person name="Groussin M."/>
            <person name="Gibbons S.M."/>
            <person name="Avila-Pacheco J."/>
            <person name="Jiang X."/>
            <person name="Kearney S.M."/>
            <person name="Perrotta A.R."/>
            <person name="Berdy B."/>
            <person name="Zhao S."/>
            <person name="Lieberman T.D."/>
            <person name="Swanson P.K."/>
            <person name="Smith M."/>
            <person name="Roesemann S."/>
            <person name="Alexander J.E."/>
            <person name="Rich S.A."/>
            <person name="Livny J."/>
            <person name="Vlamakis H."/>
            <person name="Clish C."/>
            <person name="Bullock K."/>
            <person name="Deik A."/>
            <person name="Scott J."/>
            <person name="Pierce K.A."/>
            <person name="Xavier R.J."/>
            <person name="Alm E.J."/>
        </authorList>
    </citation>
    <scope>NUCLEOTIDE SEQUENCE [LARGE SCALE GENOMIC DNA]</scope>
    <source>
        <strain evidence="8 9">BIOML-A2</strain>
    </source>
</reference>
<dbReference type="EMBL" id="VVXK01000002">
    <property type="protein sequence ID" value="KAA2371729.1"/>
    <property type="molecule type" value="Genomic_DNA"/>
</dbReference>
<dbReference type="InterPro" id="IPR011990">
    <property type="entry name" value="TPR-like_helical_dom_sf"/>
</dbReference>
<dbReference type="Gene3D" id="1.25.40.390">
    <property type="match status" value="1"/>
</dbReference>
<dbReference type="Pfam" id="PF07980">
    <property type="entry name" value="SusD_RagB"/>
    <property type="match status" value="1"/>
</dbReference>
<keyword evidence="4" id="KW-0472">Membrane</keyword>